<comment type="caution">
    <text evidence="2">The sequence shown here is derived from an EMBL/GenBank/DDBJ whole genome shotgun (WGS) entry which is preliminary data.</text>
</comment>
<feature type="compositionally biased region" description="Polar residues" evidence="1">
    <location>
        <begin position="606"/>
        <end position="624"/>
    </location>
</feature>
<organism evidence="2 3">
    <name type="scientific">Tritrichomonas foetus</name>
    <dbReference type="NCBI Taxonomy" id="1144522"/>
    <lineage>
        <taxon>Eukaryota</taxon>
        <taxon>Metamonada</taxon>
        <taxon>Parabasalia</taxon>
        <taxon>Tritrichomonadida</taxon>
        <taxon>Tritrichomonadidae</taxon>
        <taxon>Tritrichomonas</taxon>
    </lineage>
</organism>
<feature type="region of interest" description="Disordered" evidence="1">
    <location>
        <begin position="594"/>
        <end position="713"/>
    </location>
</feature>
<feature type="compositionally biased region" description="Polar residues" evidence="1">
    <location>
        <begin position="36"/>
        <end position="53"/>
    </location>
</feature>
<accession>A0A1J4K907</accession>
<feature type="compositionally biased region" description="Low complexity" evidence="1">
    <location>
        <begin position="59"/>
        <end position="76"/>
    </location>
</feature>
<feature type="compositionally biased region" description="Basic and acidic residues" evidence="1">
    <location>
        <begin position="671"/>
        <end position="680"/>
    </location>
</feature>
<dbReference type="EMBL" id="MLAK01000733">
    <property type="protein sequence ID" value="OHT06196.1"/>
    <property type="molecule type" value="Genomic_DNA"/>
</dbReference>
<dbReference type="PANTHER" id="PTHR47026:SF2">
    <property type="entry name" value="FLAGELLAR ASSOCIATED PROTEIN"/>
    <property type="match status" value="1"/>
</dbReference>
<dbReference type="PANTHER" id="PTHR47026">
    <property type="entry name" value="PIGMENTOSA GTPASE REGULATOR-LIKE PROTEIN, PUTATIVE-RELATED"/>
    <property type="match status" value="1"/>
</dbReference>
<feature type="compositionally biased region" description="Low complexity" evidence="1">
    <location>
        <begin position="190"/>
        <end position="204"/>
    </location>
</feature>
<proteinExistence type="predicted"/>
<dbReference type="AlphaFoldDB" id="A0A1J4K907"/>
<name>A0A1J4K907_9EUKA</name>
<feature type="compositionally biased region" description="Basic and acidic residues" evidence="1">
    <location>
        <begin position="229"/>
        <end position="256"/>
    </location>
</feature>
<feature type="compositionally biased region" description="Basic and acidic residues" evidence="1">
    <location>
        <begin position="205"/>
        <end position="214"/>
    </location>
</feature>
<dbReference type="VEuPathDB" id="TrichDB:TRFO_25811"/>
<feature type="compositionally biased region" description="Low complexity" evidence="1">
    <location>
        <begin position="86"/>
        <end position="120"/>
    </location>
</feature>
<feature type="compositionally biased region" description="Low complexity" evidence="1">
    <location>
        <begin position="631"/>
        <end position="651"/>
    </location>
</feature>
<keyword evidence="3" id="KW-1185">Reference proteome</keyword>
<evidence type="ECO:0000256" key="1">
    <source>
        <dbReference type="SAM" id="MobiDB-lite"/>
    </source>
</evidence>
<sequence length="713" mass="81028">MSNQEANQRDDSLFQTEIANAIITSSEGGKGKGDHLNNNFDSKPETQNLSPKNIENLFENQDSIIQNENQNNSEIINKPENDQPPQQSSQNQSLSNQNQPSSDQNNSVSNQSSGASNSSHNKSENKPDINPELIEEHKISSTNQGDKLVKSDSSKTNESSTKSPETKRVRVVSFSPNDDNHSSPATTSPNGLNGSNLNRLNNMNNKREKSKETTNPEDDNSSEFAFQSDGKKTQDAFKTDFVHDSDSSFQKKDQRPKSALSTNANRSLKRYKKRISYNQEMKSIPDSIKFNEHIMRRYAIYTSPKSNKIPRAAMTKNDYNAKELTPLDELSQKLFNEEKPDEETTIEELKKAAHQLREYEREMVNRGNYVDARSASNALARTNKLIYKQENFNANKGNIEQLVAKKNELQAILDATNNDWDDIVNNHDLDTQTKIDQINLKHQEELNTFDNNIPEDLPPLFKRNSVGYLKLRSKEKYLAITKDFNGAIMLQKQADIIQIEEEEHNFAKLDSYYRLKKKRLIAAQERNLKSFKEYSNMRRSEMLTCKEASVRGIINRINNLDKQIKRECEKRNIKQNQINLDLVDDERIQLIREKEESNPISRKRAASTSLGRRSPTKSMNSSNRPKIKSPKGNSKLGSKDSSSAKLSGSRLAPLIDSNLASGEETPIHSPKLHEVVEENASKLYNSPREEPGQPNEDVVPESEFKNVEVQSIH</sequence>
<dbReference type="GeneID" id="94839287"/>
<dbReference type="OrthoDB" id="10622770at2759"/>
<reference evidence="2" key="1">
    <citation type="submission" date="2016-10" db="EMBL/GenBank/DDBJ databases">
        <authorList>
            <person name="Benchimol M."/>
            <person name="Almeida L.G."/>
            <person name="Vasconcelos A.T."/>
            <person name="Perreira-Neves A."/>
            <person name="Rosa I.A."/>
            <person name="Tasca T."/>
            <person name="Bogo M.R."/>
            <person name="de Souza W."/>
        </authorList>
    </citation>
    <scope>NUCLEOTIDE SEQUENCE [LARGE SCALE GENOMIC DNA]</scope>
    <source>
        <strain evidence="2">K</strain>
    </source>
</reference>
<dbReference type="Proteomes" id="UP000179807">
    <property type="component" value="Unassembled WGS sequence"/>
</dbReference>
<dbReference type="RefSeq" id="XP_068359332.1">
    <property type="nucleotide sequence ID" value="XM_068504583.1"/>
</dbReference>
<protein>
    <submittedName>
        <fullName evidence="2">Uncharacterized protein</fullName>
    </submittedName>
</protein>
<evidence type="ECO:0000313" key="2">
    <source>
        <dbReference type="EMBL" id="OHT06196.1"/>
    </source>
</evidence>
<feature type="region of interest" description="Disordered" evidence="1">
    <location>
        <begin position="1"/>
        <end position="267"/>
    </location>
</feature>
<gene>
    <name evidence="2" type="ORF">TRFO_25811</name>
</gene>
<feature type="compositionally biased region" description="Basic and acidic residues" evidence="1">
    <location>
        <begin position="121"/>
        <end position="139"/>
    </location>
</feature>
<feature type="compositionally biased region" description="Polar residues" evidence="1">
    <location>
        <begin position="174"/>
        <end position="189"/>
    </location>
</feature>
<evidence type="ECO:0000313" key="3">
    <source>
        <dbReference type="Proteomes" id="UP000179807"/>
    </source>
</evidence>
<feature type="compositionally biased region" description="Polar residues" evidence="1">
    <location>
        <begin position="13"/>
        <end position="27"/>
    </location>
</feature>